<gene>
    <name evidence="8" type="ORF">QVE165_LOCUS1807</name>
</gene>
<evidence type="ECO:0000256" key="4">
    <source>
        <dbReference type="ARBA" id="ARBA00023043"/>
    </source>
</evidence>
<comment type="pathway">
    <text evidence="1">Protein modification; protein ubiquitination.</text>
</comment>
<dbReference type="InterPro" id="IPR036770">
    <property type="entry name" value="Ankyrin_rpt-contain_sf"/>
</dbReference>
<feature type="repeat" description="ANK" evidence="7">
    <location>
        <begin position="536"/>
        <end position="571"/>
    </location>
</feature>
<evidence type="ECO:0000256" key="5">
    <source>
        <dbReference type="ARBA" id="ARBA00038500"/>
    </source>
</evidence>
<dbReference type="PANTHER" id="PTHR24173:SF78">
    <property type="entry name" value="PROTEIN FEM-1 HOMOLOG B"/>
    <property type="match status" value="1"/>
</dbReference>
<reference evidence="8" key="1">
    <citation type="submission" date="2021-02" db="EMBL/GenBank/DDBJ databases">
        <authorList>
            <person name="Nowell W R."/>
        </authorList>
    </citation>
    <scope>NUCLEOTIDE SEQUENCE</scope>
</reference>
<dbReference type="PANTHER" id="PTHR24173">
    <property type="entry name" value="ANKYRIN REPEAT CONTAINING"/>
    <property type="match status" value="1"/>
</dbReference>
<evidence type="ECO:0000256" key="3">
    <source>
        <dbReference type="ARBA" id="ARBA00022786"/>
    </source>
</evidence>
<dbReference type="GO" id="GO:0005737">
    <property type="term" value="C:cytoplasm"/>
    <property type="evidence" value="ECO:0007669"/>
    <property type="project" value="UniProtKB-SubCell"/>
</dbReference>
<name>A0A813PK53_9BILA</name>
<dbReference type="Pfam" id="PF12796">
    <property type="entry name" value="Ank_2"/>
    <property type="match status" value="2"/>
</dbReference>
<dbReference type="PROSITE" id="PS50088">
    <property type="entry name" value="ANK_REPEAT"/>
    <property type="match status" value="2"/>
</dbReference>
<keyword evidence="3" id="KW-0833">Ubl conjugation pathway</keyword>
<evidence type="ECO:0000256" key="1">
    <source>
        <dbReference type="ARBA" id="ARBA00004906"/>
    </source>
</evidence>
<organism evidence="8 9">
    <name type="scientific">Adineta steineri</name>
    <dbReference type="NCBI Taxonomy" id="433720"/>
    <lineage>
        <taxon>Eukaryota</taxon>
        <taxon>Metazoa</taxon>
        <taxon>Spiralia</taxon>
        <taxon>Gnathifera</taxon>
        <taxon>Rotifera</taxon>
        <taxon>Eurotatoria</taxon>
        <taxon>Bdelloidea</taxon>
        <taxon>Adinetida</taxon>
        <taxon>Adinetidae</taxon>
        <taxon>Adineta</taxon>
    </lineage>
</organism>
<keyword evidence="4 7" id="KW-0040">ANK repeat</keyword>
<dbReference type="Gene3D" id="1.25.40.20">
    <property type="entry name" value="Ankyrin repeat-containing domain"/>
    <property type="match status" value="3"/>
</dbReference>
<sequence length="648" mass="73781">MTIPIVVKELYTIICQGDSSNELDGRLISLSNVDEILNSLYKIDGEHISLLMLASLYGHDNVVRIILSRSSNVKNLVELTGRVYGINRNLVSSVTALWCACDRGHYTLARTLIKEGKASVDRGPGNPLLIDAVIKNRLKTIKFLVKDNYVNIDGTQQNAYPKYNSLMLSACDGQTEIVTYLLKKGANIDERTPRSHETAVGCAAMGGHLGIVKLLCSAGASTDMKINRAKTAIALALRYNRLNVVEYLIDFIKHAVSIEELELIACSMILSTEYNISMNQAQRTSMITLIRKIFEMTKERNYPESVMEPIKAYNHQQECQTIEEFDQIQNDPDRLYIEALLIRERILMPKKDKELCVPLLKRGEKLIKQDNFESCLHLWEHTFHLYQNMGYATSLDRFVWVFCKMLIANVPIPPQLFVKICRLTFEPSEQNNNLLALRNALYLVAIAAKILEQPILTTQEHQSIHQWIHDLCRQQRTTTDAQTLLHVCVSEQTYQNINYRTYKFREIINFPNLAATQLILAHCHCWINIDAVDLLDGNTALHIVSQSDKLGALSFAELLINAGARLHCLNKHNKTPFDYAKTIEMQTLLQKQQTPSLLKCLCARHIVTQQLQYESIWPAETRLTTFIYLHGCIAEDIRFTGEHSDQTS</sequence>
<comment type="similarity">
    <text evidence="5">Belongs to the fem-1 family.</text>
</comment>
<dbReference type="SUPFAM" id="SSF48403">
    <property type="entry name" value="Ankyrin repeat"/>
    <property type="match status" value="1"/>
</dbReference>
<dbReference type="Proteomes" id="UP000663832">
    <property type="component" value="Unassembled WGS sequence"/>
</dbReference>
<dbReference type="AlphaFoldDB" id="A0A813PK53"/>
<feature type="repeat" description="ANK" evidence="7">
    <location>
        <begin position="161"/>
        <end position="193"/>
    </location>
</feature>
<evidence type="ECO:0000256" key="2">
    <source>
        <dbReference type="ARBA" id="ARBA00022737"/>
    </source>
</evidence>
<dbReference type="SMART" id="SM00248">
    <property type="entry name" value="ANK"/>
    <property type="match status" value="7"/>
</dbReference>
<accession>A0A813PK53</accession>
<keyword evidence="2" id="KW-0677">Repeat</keyword>
<dbReference type="EMBL" id="CAJNOM010000005">
    <property type="protein sequence ID" value="CAF0756479.1"/>
    <property type="molecule type" value="Genomic_DNA"/>
</dbReference>
<protein>
    <recommendedName>
        <fullName evidence="6">Protein fem-1 homolog B</fullName>
    </recommendedName>
</protein>
<evidence type="ECO:0000256" key="6">
    <source>
        <dbReference type="ARBA" id="ARBA00072197"/>
    </source>
</evidence>
<evidence type="ECO:0000256" key="7">
    <source>
        <dbReference type="PROSITE-ProRule" id="PRU00023"/>
    </source>
</evidence>
<keyword evidence="9" id="KW-1185">Reference proteome</keyword>
<dbReference type="InterPro" id="IPR002110">
    <property type="entry name" value="Ankyrin_rpt"/>
</dbReference>
<evidence type="ECO:0000313" key="8">
    <source>
        <dbReference type="EMBL" id="CAF0756479.1"/>
    </source>
</evidence>
<dbReference type="Pfam" id="PF00023">
    <property type="entry name" value="Ank"/>
    <property type="match status" value="1"/>
</dbReference>
<dbReference type="OrthoDB" id="4429489at2759"/>
<comment type="caution">
    <text evidence="8">The sequence shown here is derived from an EMBL/GenBank/DDBJ whole genome shotgun (WGS) entry which is preliminary data.</text>
</comment>
<evidence type="ECO:0000313" key="9">
    <source>
        <dbReference type="Proteomes" id="UP000663832"/>
    </source>
</evidence>
<proteinExistence type="inferred from homology"/>